<dbReference type="Proteomes" id="UP000724874">
    <property type="component" value="Unassembled WGS sequence"/>
</dbReference>
<name>A0A9P5THV3_GYMJU</name>
<comment type="caution">
    <text evidence="1">The sequence shown here is derived from an EMBL/GenBank/DDBJ whole genome shotgun (WGS) entry which is preliminary data.</text>
</comment>
<evidence type="ECO:0000313" key="2">
    <source>
        <dbReference type="Proteomes" id="UP000724874"/>
    </source>
</evidence>
<dbReference type="OrthoDB" id="10036721at2759"/>
<accession>A0A9P5THV3</accession>
<protein>
    <submittedName>
        <fullName evidence="1">Uncharacterized protein</fullName>
    </submittedName>
</protein>
<keyword evidence="2" id="KW-1185">Reference proteome</keyword>
<sequence length="252" mass="27779">MSMSMSNSYLILGPFDAMIILFARYKVRRIPVCRRNLINSTQCISKMFFLALALCVTRVLGQAPISSAPCPDPTVLSLHFADWLWTTEVKSSLDVAPIGSRAFRFTPHIPFPPGQLTDSVAITIAADDEYALYFQGQLLGTGNDVELAQVFEAILPTPTNDLIVALNVTNKGLQAGFIMTFQVRLQCGSIETIPSEGQSEWKFSLDFPEGWQDLGFDDSEWPLLFVEGSYGIQPWGNITIPPASTPPSLDPK</sequence>
<dbReference type="Gene3D" id="2.60.120.260">
    <property type="entry name" value="Galactose-binding domain-like"/>
    <property type="match status" value="1"/>
</dbReference>
<reference evidence="1" key="1">
    <citation type="submission" date="2020-11" db="EMBL/GenBank/DDBJ databases">
        <authorList>
            <consortium name="DOE Joint Genome Institute"/>
            <person name="Ahrendt S."/>
            <person name="Riley R."/>
            <person name="Andreopoulos W."/>
            <person name="LaButti K."/>
            <person name="Pangilinan J."/>
            <person name="Ruiz-duenas F.J."/>
            <person name="Barrasa J.M."/>
            <person name="Sanchez-Garcia M."/>
            <person name="Camarero S."/>
            <person name="Miyauchi S."/>
            <person name="Serrano A."/>
            <person name="Linde D."/>
            <person name="Babiker R."/>
            <person name="Drula E."/>
            <person name="Ayuso-Fernandez I."/>
            <person name="Pacheco R."/>
            <person name="Padilla G."/>
            <person name="Ferreira P."/>
            <person name="Barriuso J."/>
            <person name="Kellner H."/>
            <person name="Castanera R."/>
            <person name="Alfaro M."/>
            <person name="Ramirez L."/>
            <person name="Pisabarro A.G."/>
            <person name="Kuo A."/>
            <person name="Tritt A."/>
            <person name="Lipzen A."/>
            <person name="He G."/>
            <person name="Yan M."/>
            <person name="Ng V."/>
            <person name="Cullen D."/>
            <person name="Martin F."/>
            <person name="Rosso M.-N."/>
            <person name="Henrissat B."/>
            <person name="Hibbett D."/>
            <person name="Martinez A.T."/>
            <person name="Grigoriev I.V."/>
        </authorList>
    </citation>
    <scope>NUCLEOTIDE SEQUENCE</scope>
    <source>
        <strain evidence="1">AH 44721</strain>
    </source>
</reference>
<evidence type="ECO:0000313" key="1">
    <source>
        <dbReference type="EMBL" id="KAF8882904.1"/>
    </source>
</evidence>
<organism evidence="1 2">
    <name type="scientific">Gymnopilus junonius</name>
    <name type="common">Spectacular rustgill mushroom</name>
    <name type="synonym">Gymnopilus spectabilis subsp. junonius</name>
    <dbReference type="NCBI Taxonomy" id="109634"/>
    <lineage>
        <taxon>Eukaryota</taxon>
        <taxon>Fungi</taxon>
        <taxon>Dikarya</taxon>
        <taxon>Basidiomycota</taxon>
        <taxon>Agaricomycotina</taxon>
        <taxon>Agaricomycetes</taxon>
        <taxon>Agaricomycetidae</taxon>
        <taxon>Agaricales</taxon>
        <taxon>Agaricineae</taxon>
        <taxon>Hymenogastraceae</taxon>
        <taxon>Gymnopilus</taxon>
    </lineage>
</organism>
<gene>
    <name evidence="1" type="ORF">CPB84DRAFT_195949</name>
</gene>
<dbReference type="AlphaFoldDB" id="A0A9P5THV3"/>
<dbReference type="EMBL" id="JADNYJ010000119">
    <property type="protein sequence ID" value="KAF8882904.1"/>
    <property type="molecule type" value="Genomic_DNA"/>
</dbReference>
<proteinExistence type="predicted"/>